<evidence type="ECO:0000313" key="2">
    <source>
        <dbReference type="EMBL" id="PWB70055.1"/>
    </source>
</evidence>
<dbReference type="InterPro" id="IPR026444">
    <property type="entry name" value="Secre_tail"/>
</dbReference>
<dbReference type="InterPro" id="IPR011047">
    <property type="entry name" value="Quinoprotein_ADH-like_sf"/>
</dbReference>
<dbReference type="EMBL" id="PQAP01000156">
    <property type="protein sequence ID" value="PWB70055.1"/>
    <property type="molecule type" value="Genomic_DNA"/>
</dbReference>
<gene>
    <name evidence="2" type="ORF">C3F09_09750</name>
</gene>
<evidence type="ECO:0008006" key="4">
    <source>
        <dbReference type="Google" id="ProtNLM"/>
    </source>
</evidence>
<dbReference type="NCBIfam" id="TIGR04183">
    <property type="entry name" value="Por_Secre_tail"/>
    <property type="match status" value="1"/>
</dbReference>
<name>A0A855X3Y5_9BACT</name>
<dbReference type="PANTHER" id="PTHR42754">
    <property type="entry name" value="ENDOGLUCANASE"/>
    <property type="match status" value="1"/>
</dbReference>
<evidence type="ECO:0000256" key="1">
    <source>
        <dbReference type="SAM" id="SignalP"/>
    </source>
</evidence>
<sequence>MRNAVIAILLLVSLPCFVRAVAPDTLWTRTFGGASFEWAWHVEETSDHGYVITGYTGSTAHGDRDIYIVKLNQDGSFAWDKTYGQENCADEARSAKETSDGGLIVGGYGSGQFGAESANLYLMKLDASGNFLWDEDYDYDTTTDYGFDVCQTLDGGYIMVGTSYYWSTTQGQYDWGFDVVRTDANGVKQNHLLVDKWGSQDLNRVIPTADSGAIAIGTAGAIYIVKINKYGDTTWIKGYGGVGAGWSILQLADGGYMAFGDRDFGSPYDEDFWLLRLNANGDTLWSRRYRNPAPDLGYGLDQCSDGGFVMCGEMYRNAGVDPTDFYIIRTSANGDTLWTKTIGGDQYERSYCVKQTSDGGFIVVGRTNSYGAGDDDFYIVKLAPESPADVATESESLPLTCFLGANYPNPFNPLTTFRYSLPRRGDAIIEVFNITGRKVRTLVDAIKPAGSYVVEWNGCDDDGRPVSSGMYLYRLISGDFVQTRKMMLLK</sequence>
<evidence type="ECO:0000313" key="3">
    <source>
        <dbReference type="Proteomes" id="UP000250918"/>
    </source>
</evidence>
<dbReference type="Gene3D" id="2.60.40.4070">
    <property type="match status" value="1"/>
</dbReference>
<feature type="chain" id="PRO_5032537533" description="FlgD Ig-like domain-containing protein" evidence="1">
    <location>
        <begin position="23"/>
        <end position="490"/>
    </location>
</feature>
<keyword evidence="1" id="KW-0732">Signal</keyword>
<organism evidence="2 3">
    <name type="scientific">candidate division GN15 bacterium</name>
    <dbReference type="NCBI Taxonomy" id="2072418"/>
    <lineage>
        <taxon>Bacteria</taxon>
        <taxon>candidate division GN15</taxon>
    </lineage>
</organism>
<dbReference type="Gene3D" id="2.80.10.50">
    <property type="match status" value="1"/>
</dbReference>
<proteinExistence type="predicted"/>
<feature type="signal peptide" evidence="1">
    <location>
        <begin position="1"/>
        <end position="22"/>
    </location>
</feature>
<reference evidence="2 3" key="1">
    <citation type="journal article" date="2018" name="ISME J.">
        <title>A methanotrophic archaeon couples anaerobic oxidation of methane to Fe(III) reduction.</title>
        <authorList>
            <person name="Cai C."/>
            <person name="Leu A.O."/>
            <person name="Xie G.J."/>
            <person name="Guo J."/>
            <person name="Feng Y."/>
            <person name="Zhao J.X."/>
            <person name="Tyson G.W."/>
            <person name="Yuan Z."/>
            <person name="Hu S."/>
        </authorList>
    </citation>
    <scope>NUCLEOTIDE SEQUENCE [LARGE SCALE GENOMIC DNA]</scope>
    <source>
        <strain evidence="2">FeB_12</strain>
    </source>
</reference>
<dbReference type="AlphaFoldDB" id="A0A855X3Y5"/>
<accession>A0A855X3Y5</accession>
<dbReference type="PANTHER" id="PTHR42754:SF1">
    <property type="entry name" value="LIPOPROTEIN"/>
    <property type="match status" value="1"/>
</dbReference>
<dbReference type="SUPFAM" id="SSF50998">
    <property type="entry name" value="Quinoprotein alcohol dehydrogenase-like"/>
    <property type="match status" value="1"/>
</dbReference>
<comment type="caution">
    <text evidence="2">The sequence shown here is derived from an EMBL/GenBank/DDBJ whole genome shotgun (WGS) entry which is preliminary data.</text>
</comment>
<dbReference type="Proteomes" id="UP000250918">
    <property type="component" value="Unassembled WGS sequence"/>
</dbReference>
<protein>
    <recommendedName>
        <fullName evidence="4">FlgD Ig-like domain-containing protein</fullName>
    </recommendedName>
</protein>